<evidence type="ECO:0000313" key="2">
    <source>
        <dbReference type="EMBL" id="KMS96433.1"/>
    </source>
</evidence>
<protein>
    <submittedName>
        <fullName evidence="2">Uncharacterized protein</fullName>
    </submittedName>
</protein>
<dbReference type="ExpressionAtlas" id="A0A0J8B8X8">
    <property type="expression patterns" value="baseline"/>
</dbReference>
<gene>
    <name evidence="2" type="ORF">BVRB_9g225320</name>
</gene>
<organism evidence="2 3">
    <name type="scientific">Beta vulgaris subsp. vulgaris</name>
    <name type="common">Beet</name>
    <dbReference type="NCBI Taxonomy" id="3555"/>
    <lineage>
        <taxon>Eukaryota</taxon>
        <taxon>Viridiplantae</taxon>
        <taxon>Streptophyta</taxon>
        <taxon>Embryophyta</taxon>
        <taxon>Tracheophyta</taxon>
        <taxon>Spermatophyta</taxon>
        <taxon>Magnoliopsida</taxon>
        <taxon>eudicotyledons</taxon>
        <taxon>Gunneridae</taxon>
        <taxon>Pentapetalae</taxon>
        <taxon>Caryophyllales</taxon>
        <taxon>Chenopodiaceae</taxon>
        <taxon>Betoideae</taxon>
        <taxon>Beta</taxon>
    </lineage>
</organism>
<dbReference type="OrthoDB" id="1751834at2759"/>
<keyword evidence="3" id="KW-1185">Reference proteome</keyword>
<name>A0A0J8B8X8_BETVV</name>
<dbReference type="AlphaFoldDB" id="A0A0J8B8X8"/>
<evidence type="ECO:0000256" key="1">
    <source>
        <dbReference type="SAM" id="MobiDB-lite"/>
    </source>
</evidence>
<accession>A0A0J8B8X8</accession>
<feature type="compositionally biased region" description="Basic and acidic residues" evidence="1">
    <location>
        <begin position="100"/>
        <end position="111"/>
    </location>
</feature>
<dbReference type="Proteomes" id="UP000035740">
    <property type="component" value="Unassembled WGS sequence"/>
</dbReference>
<feature type="compositionally biased region" description="Acidic residues" evidence="1">
    <location>
        <begin position="112"/>
        <end position="121"/>
    </location>
</feature>
<feature type="region of interest" description="Disordered" evidence="1">
    <location>
        <begin position="89"/>
        <end position="121"/>
    </location>
</feature>
<evidence type="ECO:0000313" key="3">
    <source>
        <dbReference type="Proteomes" id="UP000035740"/>
    </source>
</evidence>
<sequence>MAVGILSLASRCCCSASTEHPGSFAEASRALCSLVLRCSYEQRFGGRTCLNHDVTRNEYEQQRMKTIEANKIKMHTLSIKRIATSMTSLVDSSKAKKRQQKCDATLEKDGDYAPDENEENDYEEDAHILTTNKKMMMRRRRRRMMMMIDDVDKEW</sequence>
<dbReference type="Gramene" id="KMS96433">
    <property type="protein sequence ID" value="KMS96433"/>
    <property type="gene ID" value="BVRB_9g225320"/>
</dbReference>
<reference evidence="2 3" key="1">
    <citation type="journal article" date="2014" name="Nature">
        <title>The genome of the recently domesticated crop plant sugar beet (Beta vulgaris).</title>
        <authorList>
            <person name="Dohm J.C."/>
            <person name="Minoche A.E."/>
            <person name="Holtgrawe D."/>
            <person name="Capella-Gutierrez S."/>
            <person name="Zakrzewski F."/>
            <person name="Tafer H."/>
            <person name="Rupp O."/>
            <person name="Sorensen T.R."/>
            <person name="Stracke R."/>
            <person name="Reinhardt R."/>
            <person name="Goesmann A."/>
            <person name="Kraft T."/>
            <person name="Schulz B."/>
            <person name="Stadler P.F."/>
            <person name="Schmidt T."/>
            <person name="Gabaldon T."/>
            <person name="Lehrach H."/>
            <person name="Weisshaar B."/>
            <person name="Himmelbauer H."/>
        </authorList>
    </citation>
    <scope>NUCLEOTIDE SEQUENCE [LARGE SCALE GENOMIC DNA]</scope>
    <source>
        <tissue evidence="2">Taproot</tissue>
    </source>
</reference>
<proteinExistence type="predicted"/>
<dbReference type="EMBL" id="KQ090379">
    <property type="protein sequence ID" value="KMS96433.1"/>
    <property type="molecule type" value="Genomic_DNA"/>
</dbReference>